<reference evidence="2 3" key="1">
    <citation type="journal article" date="2012" name="Proc. Natl. Acad. Sci. U.S.A.">
        <title>Comparative genomics of Ceriporiopsis subvermispora and Phanerochaete chrysosporium provide insight into selective ligninolysis.</title>
        <authorList>
            <person name="Fernandez-Fueyo E."/>
            <person name="Ruiz-Duenas F.J."/>
            <person name="Ferreira P."/>
            <person name="Floudas D."/>
            <person name="Hibbett D.S."/>
            <person name="Canessa P."/>
            <person name="Larrondo L.F."/>
            <person name="James T.Y."/>
            <person name="Seelenfreund D."/>
            <person name="Lobos S."/>
            <person name="Polanco R."/>
            <person name="Tello M."/>
            <person name="Honda Y."/>
            <person name="Watanabe T."/>
            <person name="Watanabe T."/>
            <person name="Ryu J.S."/>
            <person name="Kubicek C.P."/>
            <person name="Schmoll M."/>
            <person name="Gaskell J."/>
            <person name="Hammel K.E."/>
            <person name="St John F.J."/>
            <person name="Vanden Wymelenberg A."/>
            <person name="Sabat G."/>
            <person name="Splinter BonDurant S."/>
            <person name="Syed K."/>
            <person name="Yadav J.S."/>
            <person name="Doddapaneni H."/>
            <person name="Subramanian V."/>
            <person name="Lavin J.L."/>
            <person name="Oguiza J.A."/>
            <person name="Perez G."/>
            <person name="Pisabarro A.G."/>
            <person name="Ramirez L."/>
            <person name="Santoyo F."/>
            <person name="Master E."/>
            <person name="Coutinho P.M."/>
            <person name="Henrissat B."/>
            <person name="Lombard V."/>
            <person name="Magnuson J.K."/>
            <person name="Kuees U."/>
            <person name="Hori C."/>
            <person name="Igarashi K."/>
            <person name="Samejima M."/>
            <person name="Held B.W."/>
            <person name="Barry K.W."/>
            <person name="LaButti K.M."/>
            <person name="Lapidus A."/>
            <person name="Lindquist E.A."/>
            <person name="Lucas S.M."/>
            <person name="Riley R."/>
            <person name="Salamov A.A."/>
            <person name="Hoffmeister D."/>
            <person name="Schwenk D."/>
            <person name="Hadar Y."/>
            <person name="Yarden O."/>
            <person name="de Vries R.P."/>
            <person name="Wiebenga A."/>
            <person name="Stenlid J."/>
            <person name="Eastwood D."/>
            <person name="Grigoriev I.V."/>
            <person name="Berka R.M."/>
            <person name="Blanchette R.A."/>
            <person name="Kersten P."/>
            <person name="Martinez A.T."/>
            <person name="Vicuna R."/>
            <person name="Cullen D."/>
        </authorList>
    </citation>
    <scope>NUCLEOTIDE SEQUENCE [LARGE SCALE GENOMIC DNA]</scope>
    <source>
        <strain evidence="2 3">B</strain>
    </source>
</reference>
<sequence>MSTSTPPQSRPSTPSQSRTSSPARPSFRSRMGTAMRRASTGLTIVRPSSALARSDSKSSLKVASTAALAPSEQDSHTAPSPVAESPAREAAEAAETNAEAPASTGPSPLAQSTVAPPVEISLAQASPPVVSQPEVPVIAVPAPEVPRTVEIPQTAAVETTASVSASASPPPMPAALPEAVYTAEPESISELPSLRQPAQA</sequence>
<dbReference type="EMBL" id="KB445792">
    <property type="protein sequence ID" value="EMD40309.1"/>
    <property type="molecule type" value="Genomic_DNA"/>
</dbReference>
<name>M2PU97_CERS8</name>
<organism evidence="2 3">
    <name type="scientific">Ceriporiopsis subvermispora (strain B)</name>
    <name type="common">White-rot fungus</name>
    <name type="synonym">Gelatoporia subvermispora</name>
    <dbReference type="NCBI Taxonomy" id="914234"/>
    <lineage>
        <taxon>Eukaryota</taxon>
        <taxon>Fungi</taxon>
        <taxon>Dikarya</taxon>
        <taxon>Basidiomycota</taxon>
        <taxon>Agaricomycotina</taxon>
        <taxon>Agaricomycetes</taxon>
        <taxon>Polyporales</taxon>
        <taxon>Gelatoporiaceae</taxon>
        <taxon>Gelatoporia</taxon>
    </lineage>
</organism>
<gene>
    <name evidence="2" type="ORF">CERSUDRAFT_110915</name>
</gene>
<feature type="compositionally biased region" description="Low complexity" evidence="1">
    <location>
        <begin position="93"/>
        <end position="103"/>
    </location>
</feature>
<accession>M2PU97</accession>
<evidence type="ECO:0000256" key="1">
    <source>
        <dbReference type="SAM" id="MobiDB-lite"/>
    </source>
</evidence>
<proteinExistence type="predicted"/>
<keyword evidence="3" id="KW-1185">Reference proteome</keyword>
<dbReference type="Proteomes" id="UP000016930">
    <property type="component" value="Unassembled WGS sequence"/>
</dbReference>
<evidence type="ECO:0000313" key="2">
    <source>
        <dbReference type="EMBL" id="EMD40309.1"/>
    </source>
</evidence>
<protein>
    <submittedName>
        <fullName evidence="2">Uncharacterized protein</fullName>
    </submittedName>
</protein>
<dbReference type="HOGENOM" id="CLU_1369122_0_0_1"/>
<dbReference type="STRING" id="914234.M2PU97"/>
<feature type="region of interest" description="Disordered" evidence="1">
    <location>
        <begin position="1"/>
        <end position="115"/>
    </location>
</feature>
<feature type="non-terminal residue" evidence="2">
    <location>
        <position position="200"/>
    </location>
</feature>
<feature type="compositionally biased region" description="Polar residues" evidence="1">
    <location>
        <begin position="104"/>
        <end position="114"/>
    </location>
</feature>
<feature type="compositionally biased region" description="Low complexity" evidence="1">
    <location>
        <begin position="48"/>
        <end position="61"/>
    </location>
</feature>
<evidence type="ECO:0000313" key="3">
    <source>
        <dbReference type="Proteomes" id="UP000016930"/>
    </source>
</evidence>
<dbReference type="AlphaFoldDB" id="M2PU97"/>
<feature type="compositionally biased region" description="Low complexity" evidence="1">
    <location>
        <begin position="1"/>
        <end position="26"/>
    </location>
</feature>